<comment type="function">
    <text evidence="1">Core subunit of the mitochondrial membrane respiratory chain NADH dehydrogenase (Complex I) which catalyzes electron transfer from NADH through the respiratory chain, using ubiquinone as an electron acceptor. Essential for the catalytic activity of complex I.</text>
</comment>
<dbReference type="GO" id="GO:0031966">
    <property type="term" value="C:mitochondrial membrane"/>
    <property type="evidence" value="ECO:0007669"/>
    <property type="project" value="UniProtKB-SubCell"/>
</dbReference>
<dbReference type="GO" id="GO:0030964">
    <property type="term" value="C:NADH dehydrogenase complex"/>
    <property type="evidence" value="ECO:0007669"/>
    <property type="project" value="TreeGrafter"/>
</dbReference>
<feature type="transmembrane region" description="Helical" evidence="1">
    <location>
        <begin position="83"/>
        <end position="102"/>
    </location>
</feature>
<evidence type="ECO:0000256" key="2">
    <source>
        <dbReference type="SAM" id="SignalP"/>
    </source>
</evidence>
<dbReference type="AlphaFoldDB" id="A0A8E8HT00"/>
<proteinExistence type="inferred from homology"/>
<evidence type="ECO:0000256" key="1">
    <source>
        <dbReference type="RuleBase" id="RU003640"/>
    </source>
</evidence>
<feature type="signal peptide" evidence="2">
    <location>
        <begin position="1"/>
        <end position="19"/>
    </location>
</feature>
<dbReference type="InterPro" id="IPR000440">
    <property type="entry name" value="NADH_UbQ/plastoQ_OxRdtase_su3"/>
</dbReference>
<dbReference type="PANTHER" id="PTHR11058">
    <property type="entry name" value="NADH-UBIQUINONE OXIDOREDUCTASE CHAIN 3"/>
    <property type="match status" value="1"/>
</dbReference>
<keyword evidence="1" id="KW-0812">Transmembrane</keyword>
<name>A0A8E8HT00_9BILA</name>
<comment type="similarity">
    <text evidence="1">Belongs to the complex I subunit 3 family.</text>
</comment>
<feature type="chain" id="PRO_5034747832" description="NADH-ubiquinone oxidoreductase chain 3" evidence="2">
    <location>
        <begin position="20"/>
        <end position="109"/>
    </location>
</feature>
<sequence length="109" mass="12934">MVYALFCCLIIMLMSGIRSINLLNYKKEKFSFECGFESYSINRMPFSLNFFMISLIFVLFDLEILILVMILPSMTSSSINPFILSHIFLIFMILSLIMEWYMNKLKWII</sequence>
<keyword evidence="1" id="KW-0249">Electron transport</keyword>
<dbReference type="PANTHER" id="PTHR11058:SF9">
    <property type="entry name" value="NADH-UBIQUINONE OXIDOREDUCTASE CHAIN 3"/>
    <property type="match status" value="1"/>
</dbReference>
<dbReference type="Pfam" id="PF00507">
    <property type="entry name" value="Oxidored_q4"/>
    <property type="match status" value="1"/>
</dbReference>
<keyword evidence="1" id="KW-1278">Translocase</keyword>
<geneLocation type="mitochondrion" evidence="3"/>
<keyword evidence="2" id="KW-0732">Signal</keyword>
<reference evidence="3" key="1">
    <citation type="journal article" date="2021" name="Vet. Parasitol.">
        <title>The complete mitochondrial genome of capillariid nematodes (Eucoleus annulatus): A novel gene arrangement and phylogenetic implications.</title>
        <authorList>
            <person name="Deng Y.-P."/>
            <person name="Suleman"/>
            <person name="Zhang Y."/>
            <person name="Nie Y."/>
            <person name="Fu Y.-T."/>
            <person name="Liu G.-H."/>
        </authorList>
    </citation>
    <scope>NUCLEOTIDE SEQUENCE</scope>
    <source>
        <strain evidence="3">Changsha</strain>
    </source>
</reference>
<dbReference type="GO" id="GO:0008137">
    <property type="term" value="F:NADH dehydrogenase (ubiquinone) activity"/>
    <property type="evidence" value="ECO:0007669"/>
    <property type="project" value="UniProtKB-UniRule"/>
</dbReference>
<keyword evidence="1" id="KW-0813">Transport</keyword>
<protein>
    <recommendedName>
        <fullName evidence="1">NADH-ubiquinone oxidoreductase chain 3</fullName>
        <ecNumber evidence="1">7.1.1.2</ecNumber>
    </recommendedName>
</protein>
<keyword evidence="1" id="KW-0472">Membrane</keyword>
<keyword evidence="1" id="KW-0830">Ubiquinone</keyword>
<keyword evidence="1" id="KW-0520">NAD</keyword>
<keyword evidence="1" id="KW-1133">Transmembrane helix</keyword>
<reference evidence="3" key="2">
    <citation type="submission" date="2021-04" db="EMBL/GenBank/DDBJ databases">
        <authorList>
            <person name="Deng Y.P."/>
            <person name="Suleman S."/>
            <person name="Zhang Y."/>
            <person name="Nie Y."/>
            <person name="Fu Y.T."/>
            <person name="Liu G.H."/>
        </authorList>
    </citation>
    <scope>NUCLEOTIDE SEQUENCE</scope>
    <source>
        <strain evidence="3">Changsha</strain>
    </source>
</reference>
<accession>A0A8E8HT00</accession>
<gene>
    <name evidence="3" type="primary">nad3</name>
</gene>
<keyword evidence="1 3" id="KW-0496">Mitochondrion</keyword>
<comment type="catalytic activity">
    <reaction evidence="1">
        <text>a ubiquinone + NADH + 5 H(+)(in) = a ubiquinol + NAD(+) + 4 H(+)(out)</text>
        <dbReference type="Rhea" id="RHEA:29091"/>
        <dbReference type="Rhea" id="RHEA-COMP:9565"/>
        <dbReference type="Rhea" id="RHEA-COMP:9566"/>
        <dbReference type="ChEBI" id="CHEBI:15378"/>
        <dbReference type="ChEBI" id="CHEBI:16389"/>
        <dbReference type="ChEBI" id="CHEBI:17976"/>
        <dbReference type="ChEBI" id="CHEBI:57540"/>
        <dbReference type="ChEBI" id="CHEBI:57945"/>
        <dbReference type="EC" id="7.1.1.2"/>
    </reaction>
</comment>
<comment type="subcellular location">
    <subcellularLocation>
        <location evidence="1">Mitochondrion membrane</location>
        <topology evidence="1">Multi-pass membrane protein</topology>
    </subcellularLocation>
</comment>
<feature type="transmembrane region" description="Helical" evidence="1">
    <location>
        <begin position="50"/>
        <end position="71"/>
    </location>
</feature>
<dbReference type="EMBL" id="MW999680">
    <property type="protein sequence ID" value="QWC93306.1"/>
    <property type="molecule type" value="Genomic_DNA"/>
</dbReference>
<organism evidence="3">
    <name type="scientific">Eucoleus annulatus</name>
    <dbReference type="NCBI Taxonomy" id="2831232"/>
    <lineage>
        <taxon>Eukaryota</taxon>
        <taxon>Metazoa</taxon>
        <taxon>Ecdysozoa</taxon>
        <taxon>Nematoda</taxon>
        <taxon>Enoplea</taxon>
        <taxon>Dorylaimia</taxon>
        <taxon>Trichinellida</taxon>
        <taxon>Capillariidae</taxon>
        <taxon>Eucoleus</taxon>
    </lineage>
</organism>
<evidence type="ECO:0000313" key="3">
    <source>
        <dbReference type="EMBL" id="QWC93306.1"/>
    </source>
</evidence>
<keyword evidence="1" id="KW-0679">Respiratory chain</keyword>
<dbReference type="EC" id="7.1.1.2" evidence="1"/>